<reference evidence="1 2" key="1">
    <citation type="submission" date="2014-04" db="EMBL/GenBank/DDBJ databases">
        <title>The Genome Sequence of Mycobacterium tuberculosis TKK-01-0051.</title>
        <authorList>
            <consortium name="The Broad Institute Genomics Platform"/>
            <consortium name="The Broad Institute Genome Sequencing Center for Infectious Disease"/>
            <person name="Earl A.M."/>
            <person name="Cohen K."/>
            <person name="Pym A."/>
            <person name="Bishai W."/>
            <person name="Maharaj K."/>
            <person name="Desjardins C."/>
            <person name="Abeel T."/>
            <person name="Young S."/>
            <person name="Zeng Q."/>
            <person name="Gargeya S."/>
            <person name="Abouelleil A."/>
            <person name="Alvarado L."/>
            <person name="Chapman S.B."/>
            <person name="Gainer-Dewar J."/>
            <person name="Goldberg J."/>
            <person name="Griggs A."/>
            <person name="Gujja S."/>
            <person name="Hansen M."/>
            <person name="Howarth C."/>
            <person name="Imamovic A."/>
            <person name="Larimer J."/>
            <person name="Murphy C."/>
            <person name="Naylor J."/>
            <person name="Pearson M."/>
            <person name="Poon T.W."/>
            <person name="Priest M."/>
            <person name="Roberts A."/>
            <person name="Saif S."/>
            <person name="Shea T."/>
            <person name="Sykes S."/>
            <person name="Wortman J."/>
            <person name="Nusbaum C."/>
            <person name="Birren B."/>
        </authorList>
    </citation>
    <scope>NUCLEOTIDE SEQUENCE [LARGE SCALE GENOMIC DNA]</scope>
    <source>
        <strain evidence="1 2">TKK-01-0051</strain>
    </source>
</reference>
<accession>A0A051TR94</accession>
<dbReference type="Proteomes" id="UP000025947">
    <property type="component" value="Unassembled WGS sequence"/>
</dbReference>
<organism evidence="1 2">
    <name type="scientific">Mycobacterium [tuberculosis] TKK-01-0051</name>
    <dbReference type="NCBI Taxonomy" id="1324261"/>
    <lineage>
        <taxon>Bacteria</taxon>
        <taxon>Bacillati</taxon>
        <taxon>Actinomycetota</taxon>
        <taxon>Actinomycetes</taxon>
        <taxon>Mycobacteriales</taxon>
        <taxon>Mycobacteriaceae</taxon>
        <taxon>Mycobacterium</taxon>
        <taxon>Mycobacterium avium complex (MAC)</taxon>
    </lineage>
</organism>
<proteinExistence type="predicted"/>
<dbReference type="AlphaFoldDB" id="A0A051TR94"/>
<dbReference type="HOGENOM" id="CLU_181434_1_0_11"/>
<dbReference type="PATRIC" id="fig|1324261.3.peg.4944"/>
<comment type="caution">
    <text evidence="1">The sequence shown here is derived from an EMBL/GenBank/DDBJ whole genome shotgun (WGS) entry which is preliminary data.</text>
</comment>
<name>A0A051TR94_9MYCO</name>
<evidence type="ECO:0000313" key="2">
    <source>
        <dbReference type="Proteomes" id="UP000025947"/>
    </source>
</evidence>
<sequence length="78" mass="8814">MGDMPGYVIEYNRRTHARCVTEFPTGSEAMEHRLKLEAERTDKDIEIVALVSKSVDTLKQTHQRYFTGEVLAADRGSG</sequence>
<dbReference type="EMBL" id="JLXW01000011">
    <property type="protein sequence ID" value="KBZ59340.1"/>
    <property type="molecule type" value="Genomic_DNA"/>
</dbReference>
<evidence type="ECO:0000313" key="1">
    <source>
        <dbReference type="EMBL" id="KBZ59340.1"/>
    </source>
</evidence>
<protein>
    <submittedName>
        <fullName evidence="1">Uncharacterized protein</fullName>
    </submittedName>
</protein>
<gene>
    <name evidence="1" type="ORF">K875_04900</name>
</gene>
<keyword evidence="2" id="KW-1185">Reference proteome</keyword>